<feature type="compositionally biased region" description="Low complexity" evidence="1">
    <location>
        <begin position="1"/>
        <end position="13"/>
    </location>
</feature>
<dbReference type="AlphaFoldDB" id="A0A8S4AC10"/>
<gene>
    <name evidence="2" type="ORF">CUNI_LOCUS21139</name>
</gene>
<sequence length="69" mass="7405">YQQQSTSQSTSTSLFGLSDSADREVMTALSRQSSTSSFDQNSRGAAYTPSVYSDEEDTDSDDSSTVDMG</sequence>
<name>A0A8S4AC10_9EUPU</name>
<reference evidence="2" key="1">
    <citation type="submission" date="2021-04" db="EMBL/GenBank/DDBJ databases">
        <authorList>
            <consortium name="Molecular Ecology Group"/>
        </authorList>
    </citation>
    <scope>NUCLEOTIDE SEQUENCE</scope>
</reference>
<dbReference type="Proteomes" id="UP000678393">
    <property type="component" value="Unassembled WGS sequence"/>
</dbReference>
<feature type="non-terminal residue" evidence="2">
    <location>
        <position position="1"/>
    </location>
</feature>
<feature type="region of interest" description="Disordered" evidence="1">
    <location>
        <begin position="1"/>
        <end position="69"/>
    </location>
</feature>
<organism evidence="2 3">
    <name type="scientific">Candidula unifasciata</name>
    <dbReference type="NCBI Taxonomy" id="100452"/>
    <lineage>
        <taxon>Eukaryota</taxon>
        <taxon>Metazoa</taxon>
        <taxon>Spiralia</taxon>
        <taxon>Lophotrochozoa</taxon>
        <taxon>Mollusca</taxon>
        <taxon>Gastropoda</taxon>
        <taxon>Heterobranchia</taxon>
        <taxon>Euthyneura</taxon>
        <taxon>Panpulmonata</taxon>
        <taxon>Eupulmonata</taxon>
        <taxon>Stylommatophora</taxon>
        <taxon>Helicina</taxon>
        <taxon>Helicoidea</taxon>
        <taxon>Geomitridae</taxon>
        <taxon>Candidula</taxon>
    </lineage>
</organism>
<evidence type="ECO:0000313" key="3">
    <source>
        <dbReference type="Proteomes" id="UP000678393"/>
    </source>
</evidence>
<comment type="caution">
    <text evidence="2">The sequence shown here is derived from an EMBL/GenBank/DDBJ whole genome shotgun (WGS) entry which is preliminary data.</text>
</comment>
<keyword evidence="3" id="KW-1185">Reference proteome</keyword>
<feature type="compositionally biased region" description="Acidic residues" evidence="1">
    <location>
        <begin position="53"/>
        <end position="69"/>
    </location>
</feature>
<dbReference type="EMBL" id="CAJHNH020008433">
    <property type="protein sequence ID" value="CAG5135581.1"/>
    <property type="molecule type" value="Genomic_DNA"/>
</dbReference>
<proteinExistence type="predicted"/>
<evidence type="ECO:0000313" key="2">
    <source>
        <dbReference type="EMBL" id="CAG5135581.1"/>
    </source>
</evidence>
<protein>
    <submittedName>
        <fullName evidence="2">Uncharacterized protein</fullName>
    </submittedName>
</protein>
<evidence type="ECO:0000256" key="1">
    <source>
        <dbReference type="SAM" id="MobiDB-lite"/>
    </source>
</evidence>
<feature type="compositionally biased region" description="Polar residues" evidence="1">
    <location>
        <begin position="29"/>
        <end position="43"/>
    </location>
</feature>
<accession>A0A8S4AC10</accession>